<keyword evidence="1" id="KW-0472">Membrane</keyword>
<name>A0A8W7P3Y6_ANOCL</name>
<keyword evidence="1" id="KW-1133">Transmembrane helix</keyword>
<dbReference type="AlphaFoldDB" id="A0A8W7P3Y6"/>
<protein>
    <submittedName>
        <fullName evidence="2">Uncharacterized protein</fullName>
    </submittedName>
</protein>
<dbReference type="EnsemblMetazoa" id="ACOM024387-RA">
    <property type="protein sequence ID" value="ACOM024387-PA.1"/>
    <property type="gene ID" value="ACOM024387"/>
</dbReference>
<organism evidence="2">
    <name type="scientific">Anopheles coluzzii</name>
    <name type="common">African malaria mosquito</name>
    <dbReference type="NCBI Taxonomy" id="1518534"/>
    <lineage>
        <taxon>Eukaryota</taxon>
        <taxon>Metazoa</taxon>
        <taxon>Ecdysozoa</taxon>
        <taxon>Arthropoda</taxon>
        <taxon>Hexapoda</taxon>
        <taxon>Insecta</taxon>
        <taxon>Pterygota</taxon>
        <taxon>Neoptera</taxon>
        <taxon>Endopterygota</taxon>
        <taxon>Diptera</taxon>
        <taxon>Nematocera</taxon>
        <taxon>Culicoidea</taxon>
        <taxon>Culicidae</taxon>
        <taxon>Anophelinae</taxon>
        <taxon>Anopheles</taxon>
    </lineage>
</organism>
<feature type="transmembrane region" description="Helical" evidence="1">
    <location>
        <begin position="81"/>
        <end position="99"/>
    </location>
</feature>
<accession>A0A8W7P3Y6</accession>
<proteinExistence type="predicted"/>
<dbReference type="Proteomes" id="UP000075882">
    <property type="component" value="Unassembled WGS sequence"/>
</dbReference>
<reference evidence="2" key="1">
    <citation type="submission" date="2022-08" db="UniProtKB">
        <authorList>
            <consortium name="EnsemblMetazoa"/>
        </authorList>
    </citation>
    <scope>IDENTIFICATION</scope>
</reference>
<sequence length="491" mass="56639">MAYPVRTHCLATLQLIQRFPQRVPLAQQCLLLPLHHRQLALQLIVLKLGPHRLAHLLVQHAVQVLYLLLVQLYLPLQPGVLLRFLLVFEILLQIVGAPFLLQLDLFLQIIVVLQLLLVRLQLRFADFQLLVRLLQDVDLVLELRDLGRRRVQLIDLYLQLADLLLLYHRLHLQVVPGRFRLQQLILQAVDQLAQVVVARRTELYRPERRSVVADQVRVFVPSHDGLQLHDLLLQGRLFLYQPEHLFVRFVTLLGQRIPVLLQRFHVQARGGRVDRVARRRRTLPDVLDVLQGGHYVPLQRLLQLHDLRDVLLLFQTVHRTAEYELQQPAELVRVTLFRDFQRVRAQLLRQVQAQLVLIVHVDAFDDFPQIAHLQPPVRADVRLDLGQPAVGEHFRRDLVERLGEGRPVRQLLHRAVRGGQVQLAEPAYQRFVDFHFIVFHPCAYGYPGGASGRGNGSVGGYTVSAGRNLVLESRKRGHKNFPPTYAYAPGN</sequence>
<keyword evidence="1" id="KW-0812">Transmembrane</keyword>
<evidence type="ECO:0000256" key="1">
    <source>
        <dbReference type="SAM" id="Phobius"/>
    </source>
</evidence>
<evidence type="ECO:0000313" key="2">
    <source>
        <dbReference type="EnsemblMetazoa" id="ACOM024387-PA.1"/>
    </source>
</evidence>